<organism evidence="1">
    <name type="scientific">Arion vulgaris</name>
    <dbReference type="NCBI Taxonomy" id="1028688"/>
    <lineage>
        <taxon>Eukaryota</taxon>
        <taxon>Metazoa</taxon>
        <taxon>Spiralia</taxon>
        <taxon>Lophotrochozoa</taxon>
        <taxon>Mollusca</taxon>
        <taxon>Gastropoda</taxon>
        <taxon>Heterobranchia</taxon>
        <taxon>Euthyneura</taxon>
        <taxon>Panpulmonata</taxon>
        <taxon>Eupulmonata</taxon>
        <taxon>Stylommatophora</taxon>
        <taxon>Helicina</taxon>
        <taxon>Arionoidea</taxon>
        <taxon>Arionidae</taxon>
        <taxon>Arion</taxon>
    </lineage>
</organism>
<proteinExistence type="predicted"/>
<gene>
    <name evidence="1" type="primary">ORF103201</name>
</gene>
<accession>A0A0B7AB08</accession>
<reference evidence="1" key="1">
    <citation type="submission" date="2014-12" db="EMBL/GenBank/DDBJ databases">
        <title>Insight into the proteome of Arion vulgaris.</title>
        <authorList>
            <person name="Aradska J."/>
            <person name="Bulat T."/>
            <person name="Smidak R."/>
            <person name="Sarate P."/>
            <person name="Gangsoo J."/>
            <person name="Sialana F."/>
            <person name="Bilban M."/>
            <person name="Lubec G."/>
        </authorList>
    </citation>
    <scope>NUCLEOTIDE SEQUENCE</scope>
    <source>
        <tissue evidence="1">Skin</tissue>
    </source>
</reference>
<protein>
    <submittedName>
        <fullName evidence="1">Uncharacterized protein</fullName>
    </submittedName>
</protein>
<dbReference type="EMBL" id="HACG01030280">
    <property type="protein sequence ID" value="CEK77145.1"/>
    <property type="molecule type" value="Transcribed_RNA"/>
</dbReference>
<name>A0A0B7AB08_9EUPU</name>
<dbReference type="AlphaFoldDB" id="A0A0B7AB08"/>
<evidence type="ECO:0000313" key="1">
    <source>
        <dbReference type="EMBL" id="CEK77145.1"/>
    </source>
</evidence>
<sequence>MARIQILEYRHTRIRSNIMVWLLSATNSKKRSQTLKRTRWKQGQKRQLKKLCGFLSTP</sequence>